<evidence type="ECO:0000313" key="8">
    <source>
        <dbReference type="EMBL" id="ROP99900.1"/>
    </source>
</evidence>
<organism evidence="8 9">
    <name type="scientific">Stella humosa</name>
    <dbReference type="NCBI Taxonomy" id="94"/>
    <lineage>
        <taxon>Bacteria</taxon>
        <taxon>Pseudomonadati</taxon>
        <taxon>Pseudomonadota</taxon>
        <taxon>Alphaproteobacteria</taxon>
        <taxon>Rhodospirillales</taxon>
        <taxon>Stellaceae</taxon>
        <taxon>Stella</taxon>
    </lineage>
</organism>
<comment type="cofactor">
    <cofactor evidence="1">
        <name>L-ascorbate</name>
        <dbReference type="ChEBI" id="CHEBI:38290"/>
    </cofactor>
</comment>
<comment type="caution">
    <text evidence="8">The sequence shown here is derived from an EMBL/GenBank/DDBJ whole genome shotgun (WGS) entry which is preliminary data.</text>
</comment>
<dbReference type="PROSITE" id="PS51471">
    <property type="entry name" value="FE2OG_OXY"/>
    <property type="match status" value="1"/>
</dbReference>
<evidence type="ECO:0000259" key="7">
    <source>
        <dbReference type="PROSITE" id="PS51471"/>
    </source>
</evidence>
<dbReference type="GO" id="GO:0006974">
    <property type="term" value="P:DNA damage response"/>
    <property type="evidence" value="ECO:0007669"/>
    <property type="project" value="TreeGrafter"/>
</dbReference>
<keyword evidence="2" id="KW-0479">Metal-binding</keyword>
<sequence length="209" mass="23308">MPKPARGPLISRTMLWGFDLAAMERSYSGYTTMPDALTAEQCDRLIAMGEAQLETSGQAGVAGAGVHPEIRQSTITWLMPGPETQFLYKRIERIGRSANDRFFGFSLLGMGEPVQFARYAAGGDHYGWHQDVGDGPPILRKLSVVIQLSDPADYEGGDLELRFSQEITRTRRERGTMVLFPPWQLHRVTPVTAGLRYSLACWISGEPFR</sequence>
<dbReference type="GO" id="GO:0006879">
    <property type="term" value="P:intracellular iron ion homeostasis"/>
    <property type="evidence" value="ECO:0007669"/>
    <property type="project" value="TreeGrafter"/>
</dbReference>
<dbReference type="AlphaFoldDB" id="A0A3N1M897"/>
<dbReference type="GO" id="GO:0016706">
    <property type="term" value="F:2-oxoglutarate-dependent dioxygenase activity"/>
    <property type="evidence" value="ECO:0007669"/>
    <property type="project" value="InterPro"/>
</dbReference>
<keyword evidence="4" id="KW-0223">Dioxygenase</keyword>
<dbReference type="OrthoDB" id="9812472at2"/>
<dbReference type="GO" id="GO:0031418">
    <property type="term" value="F:L-ascorbic acid binding"/>
    <property type="evidence" value="ECO:0007669"/>
    <property type="project" value="UniProtKB-KW"/>
</dbReference>
<gene>
    <name evidence="8" type="ORF">EDC65_1693</name>
</gene>
<feature type="domain" description="Fe2OG dioxygenase" evidence="7">
    <location>
        <begin position="110"/>
        <end position="205"/>
    </location>
</feature>
<dbReference type="Pfam" id="PF13640">
    <property type="entry name" value="2OG-FeII_Oxy_3"/>
    <property type="match status" value="1"/>
</dbReference>
<evidence type="ECO:0000256" key="6">
    <source>
        <dbReference type="ARBA" id="ARBA00023004"/>
    </source>
</evidence>
<dbReference type="InterPro" id="IPR006620">
    <property type="entry name" value="Pro_4_hyd_alph"/>
</dbReference>
<dbReference type="Gene3D" id="2.60.120.620">
    <property type="entry name" value="q2cbj1_9rhob like domain"/>
    <property type="match status" value="1"/>
</dbReference>
<dbReference type="EMBL" id="RJKX01000013">
    <property type="protein sequence ID" value="ROP99900.1"/>
    <property type="molecule type" value="Genomic_DNA"/>
</dbReference>
<dbReference type="RefSeq" id="WP_123689241.1">
    <property type="nucleotide sequence ID" value="NZ_AP019700.1"/>
</dbReference>
<dbReference type="SUPFAM" id="SSF51197">
    <property type="entry name" value="Clavaminate synthase-like"/>
    <property type="match status" value="1"/>
</dbReference>
<dbReference type="SMART" id="SM00702">
    <property type="entry name" value="P4Hc"/>
    <property type="match status" value="1"/>
</dbReference>
<evidence type="ECO:0000256" key="3">
    <source>
        <dbReference type="ARBA" id="ARBA00022896"/>
    </source>
</evidence>
<evidence type="ECO:0000256" key="1">
    <source>
        <dbReference type="ARBA" id="ARBA00001961"/>
    </source>
</evidence>
<accession>A0A3N1M897</accession>
<evidence type="ECO:0000256" key="4">
    <source>
        <dbReference type="ARBA" id="ARBA00022964"/>
    </source>
</evidence>
<protein>
    <submittedName>
        <fullName evidence="8">PKHD-type hydroxylase</fullName>
    </submittedName>
</protein>
<evidence type="ECO:0000256" key="2">
    <source>
        <dbReference type="ARBA" id="ARBA00022723"/>
    </source>
</evidence>
<dbReference type="GO" id="GO:0005506">
    <property type="term" value="F:iron ion binding"/>
    <property type="evidence" value="ECO:0007669"/>
    <property type="project" value="InterPro"/>
</dbReference>
<dbReference type="Proteomes" id="UP000278222">
    <property type="component" value="Unassembled WGS sequence"/>
</dbReference>
<reference evidence="8 9" key="1">
    <citation type="submission" date="2018-11" db="EMBL/GenBank/DDBJ databases">
        <title>Genomic Encyclopedia of Type Strains, Phase IV (KMG-IV): sequencing the most valuable type-strain genomes for metagenomic binning, comparative biology and taxonomic classification.</title>
        <authorList>
            <person name="Goeker M."/>
        </authorList>
    </citation>
    <scope>NUCLEOTIDE SEQUENCE [LARGE SCALE GENOMIC DNA]</scope>
    <source>
        <strain evidence="8 9">DSM 5900</strain>
    </source>
</reference>
<keyword evidence="3" id="KW-0847">Vitamin C</keyword>
<dbReference type="InterPro" id="IPR044862">
    <property type="entry name" value="Pro_4_hyd_alph_FE2OG_OXY"/>
</dbReference>
<proteinExistence type="predicted"/>
<dbReference type="InterPro" id="IPR023550">
    <property type="entry name" value="PKHD_hydroxylase"/>
</dbReference>
<dbReference type="InterPro" id="IPR005123">
    <property type="entry name" value="Oxoglu/Fe-dep_dioxygenase_dom"/>
</dbReference>
<keyword evidence="5" id="KW-0560">Oxidoreductase</keyword>
<dbReference type="PANTHER" id="PTHR41536">
    <property type="entry name" value="PKHD-TYPE HYDROXYLASE YBIX"/>
    <property type="match status" value="1"/>
</dbReference>
<name>A0A3N1M897_9PROT</name>
<dbReference type="PANTHER" id="PTHR41536:SF1">
    <property type="entry name" value="PKHD-TYPE HYDROXYLASE YBIX"/>
    <property type="match status" value="1"/>
</dbReference>
<evidence type="ECO:0000313" key="9">
    <source>
        <dbReference type="Proteomes" id="UP000278222"/>
    </source>
</evidence>
<keyword evidence="6" id="KW-0408">Iron</keyword>
<keyword evidence="9" id="KW-1185">Reference proteome</keyword>
<evidence type="ECO:0000256" key="5">
    <source>
        <dbReference type="ARBA" id="ARBA00023002"/>
    </source>
</evidence>